<keyword evidence="3" id="KW-1185">Reference proteome</keyword>
<dbReference type="AlphaFoldDB" id="A0AAD7QIQ6"/>
<comment type="caution">
    <text evidence="2">The sequence shown here is derived from an EMBL/GenBank/DDBJ whole genome shotgun (WGS) entry which is preliminary data.</text>
</comment>
<dbReference type="PANTHER" id="PTHR37261:SF1">
    <property type="entry name" value="40S RIBOSOMAL PROTEIN S27"/>
    <property type="match status" value="1"/>
</dbReference>
<dbReference type="PANTHER" id="PTHR37261">
    <property type="entry name" value="40S RIBOSOMAL PROTEIN S27"/>
    <property type="match status" value="1"/>
</dbReference>
<evidence type="ECO:0000256" key="1">
    <source>
        <dbReference type="SAM" id="MobiDB-lite"/>
    </source>
</evidence>
<accession>A0AAD7QIQ6</accession>
<dbReference type="EMBL" id="JARAOO010000001">
    <property type="protein sequence ID" value="KAJ7982219.1"/>
    <property type="molecule type" value="Genomic_DNA"/>
</dbReference>
<proteinExistence type="predicted"/>
<dbReference type="Proteomes" id="UP001163823">
    <property type="component" value="Chromosome 1"/>
</dbReference>
<evidence type="ECO:0000313" key="3">
    <source>
        <dbReference type="Proteomes" id="UP001163823"/>
    </source>
</evidence>
<name>A0AAD7QIQ6_QUISA</name>
<reference evidence="2 3" key="1">
    <citation type="journal article" date="2023" name="Science">
        <title>Elucidation of the pathway for biosynthesis of saponin adjuvants from the soapbark tree.</title>
        <authorList>
            <person name="Reed J."/>
            <person name="Orme A."/>
            <person name="El-Demerdash A."/>
            <person name="Owen C."/>
            <person name="Martin L.B.B."/>
            <person name="Misra R.C."/>
            <person name="Kikuchi S."/>
            <person name="Rejzek M."/>
            <person name="Martin A.C."/>
            <person name="Harkess A."/>
            <person name="Leebens-Mack J."/>
            <person name="Louveau T."/>
            <person name="Stephenson M.J."/>
            <person name="Osbourn A."/>
        </authorList>
    </citation>
    <scope>NUCLEOTIDE SEQUENCE [LARGE SCALE GENOMIC DNA]</scope>
    <source>
        <strain evidence="2">S10</strain>
    </source>
</reference>
<dbReference type="KEGG" id="qsa:O6P43_001366"/>
<gene>
    <name evidence="2" type="ORF">O6P43_001366</name>
</gene>
<feature type="compositionally biased region" description="Polar residues" evidence="1">
    <location>
        <begin position="266"/>
        <end position="279"/>
    </location>
</feature>
<sequence>MVMEFEDTIPMANSSTRLWSSKTNWTIARGSLENSIICESSISAMDDDMVETTVDSTSKPPLILFPQTSDSSPSCEIKLSFMQKHEVRQVYVRSTARVCEIYYAPNMQSSNEYLCTIRCGIAARDGEVLHTPSIEEIVSLNLKGSNNELAEEYFKNDDDWVEVKVPGTPMPDERNISLPTKSLLTSGKSIQDLYEATAQITDGNPCISLTLRLLSIQSKGCIYVDEVYVFADPVDSADPDSEGIREQNSSSSSLVAMFLPTILQLSKTPGTSHTTNSSSDRTEKQEFPDIELEATSSSGFANKTQLEEKASITDDHEVKLPDISGGCVCPSHVQVPSQVSVLECKPDDSSSGHVQKALAQLVSRMERMENFCVGFQEKLLNPISSIEARLQQVEQQLAIITNELHSSRLPSCSRFSAPDMSFTESDPSSFDSLGDYPPSVAFELDNKDLHLAGLSVPPDDLYDSVNTTVLLPSLLVKDPEIPSGDDVEESHGLGITNSTNDKRRQAMSIDDALSSALAGFILSVSVQSPKYTQALTVKAPEFSNEDVHEDKCVSPRIQYELETNHSICLNEIESTHCLKHSTSSSISWGSEGNFSNCSKEEYSEVTILEADGQGQNCIGEKGSEDMGVKVTVVDKNENGDVGCGISDILFAGRSDIPNQLLQNQTDDSSDISQGGVAASSDLATAATKVKNEASYEDIVENVLGFSHASSAVDFDIPLMDVKFISQKDVHTKPSIESLFGDMPETKVLTPPGNENDDDLPISKQYNLISVDDEEPANLASNSHVSLDLDYCKLIDVLVNFEDENLPEYHISNSHEMLASSLI</sequence>
<evidence type="ECO:0000313" key="2">
    <source>
        <dbReference type="EMBL" id="KAJ7982219.1"/>
    </source>
</evidence>
<organism evidence="2 3">
    <name type="scientific">Quillaja saponaria</name>
    <name type="common">Soap bark tree</name>
    <dbReference type="NCBI Taxonomy" id="32244"/>
    <lineage>
        <taxon>Eukaryota</taxon>
        <taxon>Viridiplantae</taxon>
        <taxon>Streptophyta</taxon>
        <taxon>Embryophyta</taxon>
        <taxon>Tracheophyta</taxon>
        <taxon>Spermatophyta</taxon>
        <taxon>Magnoliopsida</taxon>
        <taxon>eudicotyledons</taxon>
        <taxon>Gunneridae</taxon>
        <taxon>Pentapetalae</taxon>
        <taxon>rosids</taxon>
        <taxon>fabids</taxon>
        <taxon>Fabales</taxon>
        <taxon>Quillajaceae</taxon>
        <taxon>Quillaja</taxon>
    </lineage>
</organism>
<feature type="region of interest" description="Disordered" evidence="1">
    <location>
        <begin position="266"/>
        <end position="286"/>
    </location>
</feature>
<protein>
    <submittedName>
        <fullName evidence="2">Exosome complex component Rrp41 like</fullName>
    </submittedName>
</protein>